<dbReference type="InterPro" id="IPR052563">
    <property type="entry name" value="FliK"/>
</dbReference>
<feature type="compositionally biased region" description="Low complexity" evidence="1">
    <location>
        <begin position="426"/>
        <end position="439"/>
    </location>
</feature>
<evidence type="ECO:0000259" key="2">
    <source>
        <dbReference type="Pfam" id="PF02120"/>
    </source>
</evidence>
<organism evidence="3 4">
    <name type="scientific">Alkalicoccobacillus porphyridii</name>
    <dbReference type="NCBI Taxonomy" id="2597270"/>
    <lineage>
        <taxon>Bacteria</taxon>
        <taxon>Bacillati</taxon>
        <taxon>Bacillota</taxon>
        <taxon>Bacilli</taxon>
        <taxon>Bacillales</taxon>
        <taxon>Bacillaceae</taxon>
        <taxon>Alkalicoccobacillus</taxon>
    </lineage>
</organism>
<dbReference type="CDD" id="cd17470">
    <property type="entry name" value="T3SS_Flik_C"/>
    <property type="match status" value="1"/>
</dbReference>
<reference evidence="3 4" key="1">
    <citation type="submission" date="2019-07" db="EMBL/GenBank/DDBJ databases">
        <authorList>
            <person name="Park Y.J."/>
            <person name="Jeong S.E."/>
            <person name="Jung H.S."/>
        </authorList>
    </citation>
    <scope>NUCLEOTIDE SEQUENCE [LARGE SCALE GENOMIC DNA]</scope>
    <source>
        <strain evidence="4">P16(2019)</strain>
    </source>
</reference>
<dbReference type="RefSeq" id="WP_143848860.1">
    <property type="nucleotide sequence ID" value="NZ_VLXZ01000006.1"/>
</dbReference>
<accession>A0A553ZY87</accession>
<evidence type="ECO:0000256" key="1">
    <source>
        <dbReference type="SAM" id="MobiDB-lite"/>
    </source>
</evidence>
<keyword evidence="4" id="KW-1185">Reference proteome</keyword>
<dbReference type="AlphaFoldDB" id="A0A553ZY87"/>
<comment type="caution">
    <text evidence="3">The sequence shown here is derived from an EMBL/GenBank/DDBJ whole genome shotgun (WGS) entry which is preliminary data.</text>
</comment>
<name>A0A553ZY87_9BACI</name>
<protein>
    <recommendedName>
        <fullName evidence="2">Flagellar hook-length control protein-like C-terminal domain-containing protein</fullName>
    </recommendedName>
</protein>
<dbReference type="Gene3D" id="3.30.750.140">
    <property type="match status" value="1"/>
</dbReference>
<proteinExistence type="predicted"/>
<feature type="region of interest" description="Disordered" evidence="1">
    <location>
        <begin position="410"/>
        <end position="439"/>
    </location>
</feature>
<gene>
    <name evidence="3" type="ORF">FN960_11445</name>
</gene>
<dbReference type="EMBL" id="VLXZ01000006">
    <property type="protein sequence ID" value="TSB46413.1"/>
    <property type="molecule type" value="Genomic_DNA"/>
</dbReference>
<dbReference type="OrthoDB" id="2112988at2"/>
<dbReference type="Proteomes" id="UP000318521">
    <property type="component" value="Unassembled WGS sequence"/>
</dbReference>
<dbReference type="PANTHER" id="PTHR37533">
    <property type="entry name" value="FLAGELLAR HOOK-LENGTH CONTROL PROTEIN"/>
    <property type="match status" value="1"/>
</dbReference>
<evidence type="ECO:0000313" key="4">
    <source>
        <dbReference type="Proteomes" id="UP000318521"/>
    </source>
</evidence>
<evidence type="ECO:0000313" key="3">
    <source>
        <dbReference type="EMBL" id="TSB46413.1"/>
    </source>
</evidence>
<feature type="domain" description="Flagellar hook-length control protein-like C-terminal" evidence="2">
    <location>
        <begin position="337"/>
        <end position="415"/>
    </location>
</feature>
<dbReference type="PANTHER" id="PTHR37533:SF2">
    <property type="entry name" value="FLAGELLAR HOOK-LENGTH CONTROL PROTEIN"/>
    <property type="match status" value="1"/>
</dbReference>
<dbReference type="InterPro" id="IPR038610">
    <property type="entry name" value="FliK-like_C_sf"/>
</dbReference>
<dbReference type="Pfam" id="PF02120">
    <property type="entry name" value="Flg_hook"/>
    <property type="match status" value="1"/>
</dbReference>
<sequence>MNSFIHPFIHQGPKLNNVPEFSPAGLSNTRPASTEQEGTLDFASWLEQIESASLQPEEEVKATLFDLFMGVNIKELKEMMDPLMESDPEMLSEEFDTDILAILILPFIQNVTELKEYGSKQPQSLFPDREETIQRLSVFRERPAMMTMAWQGNTQGKPELALSSNEVVSSDDLLTQTIRDANRFGIDLHKRAESLGLQKEIDELNQKVDRFLTGESSAKDLKSLIQVLKRESVGIEYFPNETMEELDSVKGLEKLLQQTTLKNGSQTILTREALLDSDQPLQKPTESQPSFVVNRLFDPLKSTNTAQPAESSEPALRSDEQRFVKQLQRIFHQGTLTQLKDGQVQFTLKLFPEHLGKLQIQFIQTGQKLAAQIVAESAMTKDIVERSLPQLRQALNQQNIIIEQIDVEDTQQQGEQQQDKQESQQEHAQQNENEDQSNSLSFSFKSLLEGLFTNDAE</sequence>
<dbReference type="InterPro" id="IPR021136">
    <property type="entry name" value="Flagellar_hook_control-like_C"/>
</dbReference>